<dbReference type="EMBL" id="NCDQ01000198">
    <property type="protein sequence ID" value="OYX02243.1"/>
    <property type="molecule type" value="Genomic_DNA"/>
</dbReference>
<feature type="transmembrane region" description="Helical" evidence="1">
    <location>
        <begin position="131"/>
        <end position="152"/>
    </location>
</feature>
<sequence length="215" mass="22868">MFVGHYAGALVAKAIEPRAPLWSYVLACQAMDIAWGGLIIAGVEKVSVDHSLPGSALVLSHMPYTHSLPAAALWSVAVAVGLALLLKLPKRAGLFVGLAVLSHWLLDFLVHRPDLPLLWSGPKVGLGLWDHAVLEQAIEMGLLAMAAAAWAWRRGQEGRGWAGAVGFLGFLLVLQIVPLLKPLADDPVGLGSSAIATYLIVGLVAFFAEFRTRKA</sequence>
<comment type="caution">
    <text evidence="2">The sequence shown here is derived from an EMBL/GenBank/DDBJ whole genome shotgun (WGS) entry which is preliminary data.</text>
</comment>
<evidence type="ECO:0000256" key="1">
    <source>
        <dbReference type="SAM" id="Phobius"/>
    </source>
</evidence>
<organism evidence="2 3">
    <name type="scientific">Caulobacter vibrioides</name>
    <name type="common">Caulobacter crescentus</name>
    <dbReference type="NCBI Taxonomy" id="155892"/>
    <lineage>
        <taxon>Bacteria</taxon>
        <taxon>Pseudomonadati</taxon>
        <taxon>Pseudomonadota</taxon>
        <taxon>Alphaproteobacteria</taxon>
        <taxon>Caulobacterales</taxon>
        <taxon>Caulobacteraceae</taxon>
        <taxon>Caulobacter</taxon>
    </lineage>
</organism>
<evidence type="ECO:0000313" key="3">
    <source>
        <dbReference type="Proteomes" id="UP000215616"/>
    </source>
</evidence>
<keyword evidence="1" id="KW-0812">Transmembrane</keyword>
<gene>
    <name evidence="2" type="ORF">B7Z12_12460</name>
</gene>
<name>A0A258D4J0_CAUVI</name>
<feature type="transmembrane region" description="Helical" evidence="1">
    <location>
        <begin position="63"/>
        <end position="85"/>
    </location>
</feature>
<keyword evidence="1" id="KW-1133">Transmembrane helix</keyword>
<evidence type="ECO:0008006" key="4">
    <source>
        <dbReference type="Google" id="ProtNLM"/>
    </source>
</evidence>
<keyword evidence="1" id="KW-0472">Membrane</keyword>
<feature type="transmembrane region" description="Helical" evidence="1">
    <location>
        <begin position="164"/>
        <end position="184"/>
    </location>
</feature>
<feature type="transmembrane region" description="Helical" evidence="1">
    <location>
        <begin position="92"/>
        <end position="111"/>
    </location>
</feature>
<accession>A0A258D4J0</accession>
<dbReference type="AlphaFoldDB" id="A0A258D4J0"/>
<evidence type="ECO:0000313" key="2">
    <source>
        <dbReference type="EMBL" id="OYX02243.1"/>
    </source>
</evidence>
<proteinExistence type="predicted"/>
<dbReference type="Proteomes" id="UP000215616">
    <property type="component" value="Unassembled WGS sequence"/>
</dbReference>
<feature type="transmembrane region" description="Helical" evidence="1">
    <location>
        <begin position="190"/>
        <end position="210"/>
    </location>
</feature>
<feature type="transmembrane region" description="Helical" evidence="1">
    <location>
        <begin position="21"/>
        <end position="43"/>
    </location>
</feature>
<protein>
    <recommendedName>
        <fullName evidence="4">Metal-dependent hydrolase</fullName>
    </recommendedName>
</protein>
<reference evidence="2 3" key="1">
    <citation type="submission" date="2017-03" db="EMBL/GenBank/DDBJ databases">
        <title>Lifting the veil on microbial sulfur biogeochemistry in mining wastewaters.</title>
        <authorList>
            <person name="Kantor R.S."/>
            <person name="Colenbrander Nelson T."/>
            <person name="Marshall S."/>
            <person name="Bennett D."/>
            <person name="Apte S."/>
            <person name="Camacho D."/>
            <person name="Thomas B.C."/>
            <person name="Warren L.A."/>
            <person name="Banfield J.F."/>
        </authorList>
    </citation>
    <scope>NUCLEOTIDE SEQUENCE [LARGE SCALE GENOMIC DNA]</scope>
    <source>
        <strain evidence="2">32-67-7</strain>
    </source>
</reference>